<dbReference type="InterPro" id="IPR053238">
    <property type="entry name" value="RING-H2_zinc_finger"/>
</dbReference>
<dbReference type="SMART" id="SM00184">
    <property type="entry name" value="RING"/>
    <property type="match status" value="1"/>
</dbReference>
<keyword evidence="10" id="KW-0862">Zinc</keyword>
<evidence type="ECO:0000256" key="17">
    <source>
        <dbReference type="SAM" id="SignalP"/>
    </source>
</evidence>
<proteinExistence type="inferred from homology"/>
<keyword evidence="19" id="KW-0012">Acyltransferase</keyword>
<evidence type="ECO:0000256" key="16">
    <source>
        <dbReference type="SAM" id="Phobius"/>
    </source>
</evidence>
<keyword evidence="7" id="KW-0479">Metal-binding</keyword>
<keyword evidence="12 16" id="KW-0472">Membrane</keyword>
<evidence type="ECO:0000313" key="19">
    <source>
        <dbReference type="EMBL" id="MPA52740.1"/>
    </source>
</evidence>
<evidence type="ECO:0000256" key="4">
    <source>
        <dbReference type="ARBA" id="ARBA00012483"/>
    </source>
</evidence>
<evidence type="ECO:0000256" key="5">
    <source>
        <dbReference type="ARBA" id="ARBA00022679"/>
    </source>
</evidence>
<evidence type="ECO:0000256" key="10">
    <source>
        <dbReference type="ARBA" id="ARBA00022833"/>
    </source>
</evidence>
<evidence type="ECO:0000256" key="13">
    <source>
        <dbReference type="ARBA" id="ARBA00024209"/>
    </source>
</evidence>
<evidence type="ECO:0000256" key="1">
    <source>
        <dbReference type="ARBA" id="ARBA00000900"/>
    </source>
</evidence>
<evidence type="ECO:0000256" key="12">
    <source>
        <dbReference type="ARBA" id="ARBA00023136"/>
    </source>
</evidence>
<evidence type="ECO:0000256" key="14">
    <source>
        <dbReference type="PROSITE-ProRule" id="PRU00175"/>
    </source>
</evidence>
<dbReference type="GO" id="GO:0008270">
    <property type="term" value="F:zinc ion binding"/>
    <property type="evidence" value="ECO:0007669"/>
    <property type="project" value="UniProtKB-KW"/>
</dbReference>
<dbReference type="GO" id="GO:0061630">
    <property type="term" value="F:ubiquitin protein ligase activity"/>
    <property type="evidence" value="ECO:0007669"/>
    <property type="project" value="UniProtKB-EC"/>
</dbReference>
<keyword evidence="11 16" id="KW-1133">Transmembrane helix</keyword>
<evidence type="ECO:0000256" key="15">
    <source>
        <dbReference type="SAM" id="MobiDB-lite"/>
    </source>
</evidence>
<reference evidence="19" key="1">
    <citation type="submission" date="2019-08" db="EMBL/GenBank/DDBJ databases">
        <title>Reference gene set and small RNA set construction with multiple tissues from Davidia involucrata Baill.</title>
        <authorList>
            <person name="Yang H."/>
            <person name="Zhou C."/>
            <person name="Li G."/>
            <person name="Wang J."/>
            <person name="Gao P."/>
            <person name="Wang M."/>
            <person name="Wang R."/>
            <person name="Zhao Y."/>
        </authorList>
    </citation>
    <scope>NUCLEOTIDE SEQUENCE</scope>
    <source>
        <tissue evidence="19">Mixed with DoveR01_LX</tissue>
    </source>
</reference>
<evidence type="ECO:0000256" key="3">
    <source>
        <dbReference type="ARBA" id="ARBA00004906"/>
    </source>
</evidence>
<name>A0A5B7A7F4_DAVIN</name>
<evidence type="ECO:0000256" key="7">
    <source>
        <dbReference type="ARBA" id="ARBA00022723"/>
    </source>
</evidence>
<dbReference type="Pfam" id="PF13639">
    <property type="entry name" value="zf-RING_2"/>
    <property type="match status" value="1"/>
</dbReference>
<dbReference type="PROSITE" id="PS50089">
    <property type="entry name" value="ZF_RING_2"/>
    <property type="match status" value="1"/>
</dbReference>
<dbReference type="SUPFAM" id="SSF57850">
    <property type="entry name" value="RING/U-box"/>
    <property type="match status" value="1"/>
</dbReference>
<sequence length="375" mass="41632">MSNCSRLIIHLRSPHGIIHVHLLLLLLLAATPYSTEQSSTDSSQYPYGFDDKISPSMGIIVVVLLCAFFFMGLFAIYIRQCTENTAAVTSRSPAATADGLSRRPPSGLDPAFIESFPVFVYSEVKDIKIGKGTLECAVCLSEFEGDENLRLLPKCDHVFHPECIDTWFASHTTCPVCRADLTLISGEIVGGESNELFADEQLSTRSELSELQDQVSINVENDSKLVEMMNRTSETRTQSRRVTEKFPRSHSTGHSLVQPRENCERYTLRLPEELRKQMMMSQKKLKRTTSCIVVLPREGSSRRGYRSGGEGSSGGRRVGWSDLVGKSDRWVFTMMPSVFTRSLKVCSDENVTAVGTSTVVFNVCEDAGGLSFREG</sequence>
<feature type="signal peptide" evidence="17">
    <location>
        <begin position="1"/>
        <end position="37"/>
    </location>
</feature>
<keyword evidence="8 14" id="KW-0863">Zinc-finger</keyword>
<evidence type="ECO:0000256" key="6">
    <source>
        <dbReference type="ARBA" id="ARBA00022692"/>
    </source>
</evidence>
<evidence type="ECO:0000259" key="18">
    <source>
        <dbReference type="PROSITE" id="PS50089"/>
    </source>
</evidence>
<dbReference type="InterPro" id="IPR013083">
    <property type="entry name" value="Znf_RING/FYVE/PHD"/>
</dbReference>
<dbReference type="FunFam" id="3.30.40.10:FF:000187">
    <property type="entry name" value="E3 ubiquitin-protein ligase ATL6"/>
    <property type="match status" value="1"/>
</dbReference>
<keyword evidence="5 19" id="KW-0808">Transferase</keyword>
<comment type="similarity">
    <text evidence="13">Belongs to the RING-type zinc finger family. ATL subfamily.</text>
</comment>
<gene>
    <name evidence="19" type="ORF">Din_022181</name>
</gene>
<organism evidence="19">
    <name type="scientific">Davidia involucrata</name>
    <name type="common">Dove tree</name>
    <dbReference type="NCBI Taxonomy" id="16924"/>
    <lineage>
        <taxon>Eukaryota</taxon>
        <taxon>Viridiplantae</taxon>
        <taxon>Streptophyta</taxon>
        <taxon>Embryophyta</taxon>
        <taxon>Tracheophyta</taxon>
        <taxon>Spermatophyta</taxon>
        <taxon>Magnoliopsida</taxon>
        <taxon>eudicotyledons</taxon>
        <taxon>Gunneridae</taxon>
        <taxon>Pentapetalae</taxon>
        <taxon>asterids</taxon>
        <taxon>Cornales</taxon>
        <taxon>Nyssaceae</taxon>
        <taxon>Davidia</taxon>
    </lineage>
</organism>
<evidence type="ECO:0000256" key="2">
    <source>
        <dbReference type="ARBA" id="ARBA00004167"/>
    </source>
</evidence>
<feature type="region of interest" description="Disordered" evidence="15">
    <location>
        <begin position="230"/>
        <end position="258"/>
    </location>
</feature>
<feature type="transmembrane region" description="Helical" evidence="16">
    <location>
        <begin position="56"/>
        <end position="78"/>
    </location>
</feature>
<keyword evidence="6 16" id="KW-0812">Transmembrane</keyword>
<dbReference type="PANTHER" id="PTHR14155:SF505">
    <property type="entry name" value="RING-TYPE DOMAIN-CONTAINING PROTEIN"/>
    <property type="match status" value="1"/>
</dbReference>
<keyword evidence="17" id="KW-0732">Signal</keyword>
<evidence type="ECO:0000256" key="11">
    <source>
        <dbReference type="ARBA" id="ARBA00022989"/>
    </source>
</evidence>
<comment type="subcellular location">
    <subcellularLocation>
        <location evidence="2">Membrane</location>
        <topology evidence="2">Single-pass membrane protein</topology>
    </subcellularLocation>
</comment>
<feature type="chain" id="PRO_5022926339" description="RING-type E3 ubiquitin transferase" evidence="17">
    <location>
        <begin position="38"/>
        <end position="375"/>
    </location>
</feature>
<dbReference type="InterPro" id="IPR001841">
    <property type="entry name" value="Znf_RING"/>
</dbReference>
<evidence type="ECO:0000256" key="8">
    <source>
        <dbReference type="ARBA" id="ARBA00022771"/>
    </source>
</evidence>
<evidence type="ECO:0000256" key="9">
    <source>
        <dbReference type="ARBA" id="ARBA00022786"/>
    </source>
</evidence>
<protein>
    <recommendedName>
        <fullName evidence="4">RING-type E3 ubiquitin transferase</fullName>
        <ecNumber evidence="4">2.3.2.27</ecNumber>
    </recommendedName>
</protein>
<dbReference type="PANTHER" id="PTHR14155">
    <property type="entry name" value="RING FINGER DOMAIN-CONTAINING"/>
    <property type="match status" value="1"/>
</dbReference>
<accession>A0A5B7A7F4</accession>
<dbReference type="GO" id="GO:0016020">
    <property type="term" value="C:membrane"/>
    <property type="evidence" value="ECO:0007669"/>
    <property type="project" value="UniProtKB-SubCell"/>
</dbReference>
<comment type="pathway">
    <text evidence="3">Protein modification; protein ubiquitination.</text>
</comment>
<comment type="catalytic activity">
    <reaction evidence="1">
        <text>S-ubiquitinyl-[E2 ubiquitin-conjugating enzyme]-L-cysteine + [acceptor protein]-L-lysine = [E2 ubiquitin-conjugating enzyme]-L-cysteine + N(6)-ubiquitinyl-[acceptor protein]-L-lysine.</text>
        <dbReference type="EC" id="2.3.2.27"/>
    </reaction>
</comment>
<dbReference type="CDD" id="cd16461">
    <property type="entry name" value="RING-H2_EL5-like"/>
    <property type="match status" value="1"/>
</dbReference>
<keyword evidence="9" id="KW-0833">Ubl conjugation pathway</keyword>
<dbReference type="Gene3D" id="3.30.40.10">
    <property type="entry name" value="Zinc/RING finger domain, C3HC4 (zinc finger)"/>
    <property type="match status" value="1"/>
</dbReference>
<dbReference type="AlphaFoldDB" id="A0A5B7A7F4"/>
<feature type="domain" description="RING-type" evidence="18">
    <location>
        <begin position="136"/>
        <end position="178"/>
    </location>
</feature>
<dbReference type="EMBL" id="GHES01022181">
    <property type="protein sequence ID" value="MPA52740.1"/>
    <property type="molecule type" value="Transcribed_RNA"/>
</dbReference>
<dbReference type="EC" id="2.3.2.27" evidence="4"/>